<dbReference type="Pfam" id="PF00651">
    <property type="entry name" value="BTB"/>
    <property type="match status" value="1"/>
</dbReference>
<feature type="domain" description="BTB" evidence="1">
    <location>
        <begin position="66"/>
        <end position="145"/>
    </location>
</feature>
<reference evidence="3" key="2">
    <citation type="submission" date="2015-01" db="EMBL/GenBank/DDBJ databases">
        <title>Evolutionary Origins and Diversification of the Mycorrhizal Mutualists.</title>
        <authorList>
            <consortium name="DOE Joint Genome Institute"/>
            <consortium name="Mycorrhizal Genomics Consortium"/>
            <person name="Kohler A."/>
            <person name="Kuo A."/>
            <person name="Nagy L.G."/>
            <person name="Floudas D."/>
            <person name="Copeland A."/>
            <person name="Barry K.W."/>
            <person name="Cichocki N."/>
            <person name="Veneault-Fourrey C."/>
            <person name="LaButti K."/>
            <person name="Lindquist E.A."/>
            <person name="Lipzen A."/>
            <person name="Lundell T."/>
            <person name="Morin E."/>
            <person name="Murat C."/>
            <person name="Riley R."/>
            <person name="Ohm R."/>
            <person name="Sun H."/>
            <person name="Tunlid A."/>
            <person name="Henrissat B."/>
            <person name="Grigoriev I.V."/>
            <person name="Hibbett D.S."/>
            <person name="Martin F."/>
        </authorList>
    </citation>
    <scope>NUCLEOTIDE SEQUENCE [LARGE SCALE GENOMIC DNA]</scope>
    <source>
        <strain evidence="3">Marx 270</strain>
    </source>
</reference>
<evidence type="ECO:0000313" key="3">
    <source>
        <dbReference type="Proteomes" id="UP000054217"/>
    </source>
</evidence>
<dbReference type="InParanoid" id="A0A0C3P2N9"/>
<dbReference type="STRING" id="870435.A0A0C3P2N9"/>
<dbReference type="HOGENOM" id="CLU_1142958_0_0_1"/>
<dbReference type="AlphaFoldDB" id="A0A0C3P2N9"/>
<dbReference type="Proteomes" id="UP000054217">
    <property type="component" value="Unassembled WGS sequence"/>
</dbReference>
<sequence>MSETVVAGYRFLCMLQTGSQRGTVHRTRIGWPRQKNRLSWLLIHYYHIPAPGRVRNLFQVPPLPLDNTDFRVFKFFLSFCSPVSKTHFDHLRRSEEMSIDVEIKDGIPVITVSEDKKALKFLLHFCYPDRCTPTARLTPKYSLDVAVKTMCKSVFYLRILEANPRCYFVIACEAGMRDGCIPAAEYALREPVNTAWFEEPQKNELHLLLTYRKKCGIAVQVLKNDISWIGRLSSLDSCPANGR</sequence>
<proteinExistence type="predicted"/>
<evidence type="ECO:0000259" key="1">
    <source>
        <dbReference type="Pfam" id="PF00651"/>
    </source>
</evidence>
<dbReference type="InterPro" id="IPR011333">
    <property type="entry name" value="SKP1/BTB/POZ_sf"/>
</dbReference>
<name>A0A0C3P2N9_PISTI</name>
<keyword evidence="3" id="KW-1185">Reference proteome</keyword>
<protein>
    <recommendedName>
        <fullName evidence="1">BTB domain-containing protein</fullName>
    </recommendedName>
</protein>
<dbReference type="Gene3D" id="3.30.710.10">
    <property type="entry name" value="Potassium Channel Kv1.1, Chain A"/>
    <property type="match status" value="1"/>
</dbReference>
<organism evidence="2 3">
    <name type="scientific">Pisolithus tinctorius Marx 270</name>
    <dbReference type="NCBI Taxonomy" id="870435"/>
    <lineage>
        <taxon>Eukaryota</taxon>
        <taxon>Fungi</taxon>
        <taxon>Dikarya</taxon>
        <taxon>Basidiomycota</taxon>
        <taxon>Agaricomycotina</taxon>
        <taxon>Agaricomycetes</taxon>
        <taxon>Agaricomycetidae</taxon>
        <taxon>Boletales</taxon>
        <taxon>Sclerodermatineae</taxon>
        <taxon>Pisolithaceae</taxon>
        <taxon>Pisolithus</taxon>
    </lineage>
</organism>
<gene>
    <name evidence="2" type="ORF">M404DRAFT_1002880</name>
</gene>
<dbReference type="InterPro" id="IPR000210">
    <property type="entry name" value="BTB/POZ_dom"/>
</dbReference>
<dbReference type="EMBL" id="KN831986">
    <property type="protein sequence ID" value="KIO01756.1"/>
    <property type="molecule type" value="Genomic_DNA"/>
</dbReference>
<evidence type="ECO:0000313" key="2">
    <source>
        <dbReference type="EMBL" id="KIO01756.1"/>
    </source>
</evidence>
<dbReference type="OrthoDB" id="10338327at2759"/>
<accession>A0A0C3P2N9</accession>
<reference evidence="2 3" key="1">
    <citation type="submission" date="2014-04" db="EMBL/GenBank/DDBJ databases">
        <authorList>
            <consortium name="DOE Joint Genome Institute"/>
            <person name="Kuo A."/>
            <person name="Kohler A."/>
            <person name="Costa M.D."/>
            <person name="Nagy L.G."/>
            <person name="Floudas D."/>
            <person name="Copeland A."/>
            <person name="Barry K.W."/>
            <person name="Cichocki N."/>
            <person name="Veneault-Fourrey C."/>
            <person name="LaButti K."/>
            <person name="Lindquist E.A."/>
            <person name="Lipzen A."/>
            <person name="Lundell T."/>
            <person name="Morin E."/>
            <person name="Murat C."/>
            <person name="Sun H."/>
            <person name="Tunlid A."/>
            <person name="Henrissat B."/>
            <person name="Grigoriev I.V."/>
            <person name="Hibbett D.S."/>
            <person name="Martin F."/>
            <person name="Nordberg H.P."/>
            <person name="Cantor M.N."/>
            <person name="Hua S.X."/>
        </authorList>
    </citation>
    <scope>NUCLEOTIDE SEQUENCE [LARGE SCALE GENOMIC DNA]</scope>
    <source>
        <strain evidence="2 3">Marx 270</strain>
    </source>
</reference>